<dbReference type="InterPro" id="IPR003495">
    <property type="entry name" value="CobW/HypB/UreG_nucleotide-bd"/>
</dbReference>
<keyword evidence="10" id="KW-1185">Reference proteome</keyword>
<dbReference type="GO" id="GO:0005525">
    <property type="term" value="F:GTP binding"/>
    <property type="evidence" value="ECO:0007669"/>
    <property type="project" value="UniProtKB-KW"/>
</dbReference>
<evidence type="ECO:0000256" key="7">
    <source>
        <dbReference type="ARBA" id="ARBA00023134"/>
    </source>
</evidence>
<dbReference type="Proteomes" id="UP000054010">
    <property type="component" value="Unassembled WGS sequence"/>
</dbReference>
<dbReference type="eggNOG" id="COG0378">
    <property type="taxonomic scope" value="Bacteria"/>
</dbReference>
<keyword evidence="2" id="KW-0533">Nickel</keyword>
<evidence type="ECO:0000256" key="6">
    <source>
        <dbReference type="ARBA" id="ARBA00022833"/>
    </source>
</evidence>
<dbReference type="Pfam" id="PF02492">
    <property type="entry name" value="cobW"/>
    <property type="match status" value="1"/>
</dbReference>
<accession>E1IH08</accession>
<evidence type="ECO:0000256" key="1">
    <source>
        <dbReference type="ARBA" id="ARBA00006211"/>
    </source>
</evidence>
<dbReference type="AlphaFoldDB" id="E1IH08"/>
<dbReference type="GO" id="GO:0008270">
    <property type="term" value="F:zinc ion binding"/>
    <property type="evidence" value="ECO:0007669"/>
    <property type="project" value="TreeGrafter"/>
</dbReference>
<dbReference type="STRING" id="765420.OSCT_2609"/>
<evidence type="ECO:0000256" key="2">
    <source>
        <dbReference type="ARBA" id="ARBA00022596"/>
    </source>
</evidence>
<proteinExistence type="inferred from homology"/>
<dbReference type="PANTHER" id="PTHR30134:SF2">
    <property type="entry name" value="HYDROGENASE MATURATION FACTOR HYPB"/>
    <property type="match status" value="1"/>
</dbReference>
<comment type="similarity">
    <text evidence="1">Belongs to the SIMIBI class G3E GTPase family. HypB/HupM subfamily.</text>
</comment>
<dbReference type="OrthoDB" id="9802035at2"/>
<feature type="domain" description="CobW/HypB/UreG nucleotide-binding" evidence="8">
    <location>
        <begin position="36"/>
        <end position="197"/>
    </location>
</feature>
<dbReference type="GO" id="GO:0051604">
    <property type="term" value="P:protein maturation"/>
    <property type="evidence" value="ECO:0007669"/>
    <property type="project" value="InterPro"/>
</dbReference>
<gene>
    <name evidence="9" type="ORF">OSCT_2609</name>
</gene>
<dbReference type="EMBL" id="ADVR01000112">
    <property type="protein sequence ID" value="EFO79483.1"/>
    <property type="molecule type" value="Genomic_DNA"/>
</dbReference>
<keyword evidence="7" id="KW-0342">GTP-binding</keyword>
<reference evidence="9 10" key="1">
    <citation type="journal article" date="2011" name="J. Bacteriol.">
        <title>Draft genome sequence of the anoxygenic filamentous phototrophic bacterium Oscillochloris trichoides subsp. DG-6.</title>
        <authorList>
            <person name="Kuznetsov B.B."/>
            <person name="Ivanovsky R.N."/>
            <person name="Keppen O.I."/>
            <person name="Sukhacheva M.V."/>
            <person name="Bumazhkin B.K."/>
            <person name="Patutina E.O."/>
            <person name="Beletsky A.V."/>
            <person name="Mardanov A.V."/>
            <person name="Baslerov R.V."/>
            <person name="Panteleeva A.N."/>
            <person name="Kolganova T.V."/>
            <person name="Ravin N.V."/>
            <person name="Skryabin K.G."/>
        </authorList>
    </citation>
    <scope>NUCLEOTIDE SEQUENCE [LARGE SCALE GENOMIC DNA]</scope>
    <source>
        <strain evidence="9 10">DG-6</strain>
    </source>
</reference>
<comment type="caution">
    <text evidence="9">The sequence shown here is derived from an EMBL/GenBank/DDBJ whole genome shotgun (WGS) entry which is preliminary data.</text>
</comment>
<name>E1IH08_9CHLR</name>
<dbReference type="GO" id="GO:0003924">
    <property type="term" value="F:GTPase activity"/>
    <property type="evidence" value="ECO:0007669"/>
    <property type="project" value="InterPro"/>
</dbReference>
<evidence type="ECO:0000256" key="3">
    <source>
        <dbReference type="ARBA" id="ARBA00022723"/>
    </source>
</evidence>
<evidence type="ECO:0000256" key="4">
    <source>
        <dbReference type="ARBA" id="ARBA00022741"/>
    </source>
</evidence>
<dbReference type="NCBIfam" id="TIGR00073">
    <property type="entry name" value="hypB"/>
    <property type="match status" value="1"/>
</dbReference>
<dbReference type="InterPro" id="IPR004392">
    <property type="entry name" value="Hyd_mat_HypB"/>
</dbReference>
<evidence type="ECO:0000259" key="8">
    <source>
        <dbReference type="Pfam" id="PF02492"/>
    </source>
</evidence>
<keyword evidence="5" id="KW-0378">Hydrolase</keyword>
<dbReference type="SUPFAM" id="SSF52540">
    <property type="entry name" value="P-loop containing nucleoside triphosphate hydrolases"/>
    <property type="match status" value="1"/>
</dbReference>
<evidence type="ECO:0000313" key="9">
    <source>
        <dbReference type="EMBL" id="EFO79483.1"/>
    </source>
</evidence>
<sequence length="217" mass="23732">MSESPRLVEVRQNVLSKNDQLALELRQRFDQAGVRVINLLSSPGAGKTRLLEETLRQLSTQHRVAALVGDLATDNDARRLARSGAAVRQIETGGLCHLEADLVLHHLEGWNLADFDFLFIENVGNLVCPTSYDLGEHGRVVLMAVTEGEDKPLKYPGTFQWANMVLLSKLDMAEVAEFDADSAHANIAAVHPGVPVIATSARTGVGMAEWLAWVEDL</sequence>
<organism evidence="9 10">
    <name type="scientific">Oscillochloris trichoides DG-6</name>
    <dbReference type="NCBI Taxonomy" id="765420"/>
    <lineage>
        <taxon>Bacteria</taxon>
        <taxon>Bacillati</taxon>
        <taxon>Chloroflexota</taxon>
        <taxon>Chloroflexia</taxon>
        <taxon>Chloroflexales</taxon>
        <taxon>Chloroflexineae</taxon>
        <taxon>Oscillochloridaceae</taxon>
        <taxon>Oscillochloris</taxon>
    </lineage>
</organism>
<dbReference type="Gene3D" id="3.40.50.300">
    <property type="entry name" value="P-loop containing nucleotide triphosphate hydrolases"/>
    <property type="match status" value="1"/>
</dbReference>
<evidence type="ECO:0000313" key="10">
    <source>
        <dbReference type="Proteomes" id="UP000054010"/>
    </source>
</evidence>
<dbReference type="PANTHER" id="PTHR30134">
    <property type="entry name" value="HYDROGENASE PROTEIN ASSEMBLY PROTEIN, NICKEL CHAPERONE"/>
    <property type="match status" value="1"/>
</dbReference>
<dbReference type="HOGENOM" id="CLU_056148_0_1_0"/>
<keyword evidence="3" id="KW-0479">Metal-binding</keyword>
<protein>
    <submittedName>
        <fullName evidence="9">Hydrogenase accessory protein HypB</fullName>
    </submittedName>
</protein>
<dbReference type="InterPro" id="IPR027417">
    <property type="entry name" value="P-loop_NTPase"/>
</dbReference>
<keyword evidence="4" id="KW-0547">Nucleotide-binding</keyword>
<dbReference type="PIRSF" id="PIRSF005624">
    <property type="entry name" value="Ni-bind_GTPase"/>
    <property type="match status" value="1"/>
</dbReference>
<dbReference type="GO" id="GO:0016151">
    <property type="term" value="F:nickel cation binding"/>
    <property type="evidence" value="ECO:0007669"/>
    <property type="project" value="InterPro"/>
</dbReference>
<keyword evidence="6" id="KW-0862">Zinc</keyword>
<evidence type="ECO:0000256" key="5">
    <source>
        <dbReference type="ARBA" id="ARBA00022801"/>
    </source>
</evidence>